<dbReference type="GO" id="GO:0071973">
    <property type="term" value="P:bacterial-type flagellum-dependent cell motility"/>
    <property type="evidence" value="ECO:0007669"/>
    <property type="project" value="TreeGrafter"/>
</dbReference>
<evidence type="ECO:0000256" key="4">
    <source>
        <dbReference type="ARBA" id="ARBA00022795"/>
    </source>
</evidence>
<evidence type="ECO:0008006" key="8">
    <source>
        <dbReference type="Google" id="ProtNLM"/>
    </source>
</evidence>
<dbReference type="GO" id="GO:0005829">
    <property type="term" value="C:cytosol"/>
    <property type="evidence" value="ECO:0007669"/>
    <property type="project" value="UniProtKB-SubCell"/>
</dbReference>
<evidence type="ECO:0000256" key="1">
    <source>
        <dbReference type="ARBA" id="ARBA00004514"/>
    </source>
</evidence>
<dbReference type="EMBL" id="BSDR01000001">
    <property type="protein sequence ID" value="GLI33529.1"/>
    <property type="molecule type" value="Genomic_DNA"/>
</dbReference>
<dbReference type="GO" id="GO:0044780">
    <property type="term" value="P:bacterial-type flagellum assembly"/>
    <property type="evidence" value="ECO:0007669"/>
    <property type="project" value="InterPro"/>
</dbReference>
<dbReference type="PANTHER" id="PTHR34773">
    <property type="entry name" value="FLAGELLAR SECRETION CHAPERONE FLIS"/>
    <property type="match status" value="1"/>
</dbReference>
<name>A0A9W6FS00_9BACT</name>
<evidence type="ECO:0000256" key="3">
    <source>
        <dbReference type="ARBA" id="ARBA00022490"/>
    </source>
</evidence>
<dbReference type="Proteomes" id="UP001144372">
    <property type="component" value="Unassembled WGS sequence"/>
</dbReference>
<dbReference type="RefSeq" id="WP_281792570.1">
    <property type="nucleotide sequence ID" value="NZ_BSDR01000001.1"/>
</dbReference>
<dbReference type="InterPro" id="IPR036584">
    <property type="entry name" value="FliS_sf"/>
</dbReference>
<comment type="caution">
    <text evidence="6">The sequence shown here is derived from an EMBL/GenBank/DDBJ whole genome shotgun (WGS) entry which is preliminary data.</text>
</comment>
<keyword evidence="3" id="KW-0963">Cytoplasm</keyword>
<comment type="similarity">
    <text evidence="2">Belongs to the FliS family.</text>
</comment>
<dbReference type="InterPro" id="IPR003713">
    <property type="entry name" value="FliS"/>
</dbReference>
<reference evidence="6" key="1">
    <citation type="submission" date="2022-12" db="EMBL/GenBank/DDBJ databases">
        <title>Reference genome sequencing for broad-spectrum identification of bacterial and archaeal isolates by mass spectrometry.</title>
        <authorList>
            <person name="Sekiguchi Y."/>
            <person name="Tourlousse D.M."/>
        </authorList>
    </citation>
    <scope>NUCLEOTIDE SEQUENCE</scope>
    <source>
        <strain evidence="6">ASRB1</strain>
    </source>
</reference>
<evidence type="ECO:0000256" key="5">
    <source>
        <dbReference type="ARBA" id="ARBA00023186"/>
    </source>
</evidence>
<dbReference type="NCBIfam" id="TIGR00208">
    <property type="entry name" value="fliS"/>
    <property type="match status" value="1"/>
</dbReference>
<dbReference type="CDD" id="cd16098">
    <property type="entry name" value="FliS"/>
    <property type="match status" value="1"/>
</dbReference>
<accession>A0A9W6FS00</accession>
<dbReference type="SUPFAM" id="SSF101116">
    <property type="entry name" value="Flagellar export chaperone FliS"/>
    <property type="match status" value="1"/>
</dbReference>
<organism evidence="6 7">
    <name type="scientific">Desulforhabdus amnigena</name>
    <dbReference type="NCBI Taxonomy" id="40218"/>
    <lineage>
        <taxon>Bacteria</taxon>
        <taxon>Pseudomonadati</taxon>
        <taxon>Thermodesulfobacteriota</taxon>
        <taxon>Syntrophobacteria</taxon>
        <taxon>Syntrophobacterales</taxon>
        <taxon>Syntrophobacteraceae</taxon>
        <taxon>Desulforhabdus</taxon>
    </lineage>
</organism>
<protein>
    <recommendedName>
        <fullName evidence="8">Flagellar secretion chaperone FliS</fullName>
    </recommendedName>
</protein>
<keyword evidence="7" id="KW-1185">Reference proteome</keyword>
<keyword evidence="5" id="KW-0143">Chaperone</keyword>
<gene>
    <name evidence="6" type="ORF">DAMNIGENAA_09620</name>
</gene>
<dbReference type="AlphaFoldDB" id="A0A9W6FS00"/>
<comment type="subcellular location">
    <subcellularLocation>
        <location evidence="1">Cytoplasm</location>
        <location evidence="1">Cytosol</location>
    </subcellularLocation>
</comment>
<evidence type="ECO:0000313" key="6">
    <source>
        <dbReference type="EMBL" id="GLI33529.1"/>
    </source>
</evidence>
<evidence type="ECO:0000256" key="2">
    <source>
        <dbReference type="ARBA" id="ARBA00008787"/>
    </source>
</evidence>
<dbReference type="Pfam" id="PF02561">
    <property type="entry name" value="FliS"/>
    <property type="match status" value="1"/>
</dbReference>
<evidence type="ECO:0000313" key="7">
    <source>
        <dbReference type="Proteomes" id="UP001144372"/>
    </source>
</evidence>
<dbReference type="Gene3D" id="1.20.120.340">
    <property type="entry name" value="Flagellar protein FliS"/>
    <property type="match status" value="1"/>
</dbReference>
<sequence>MTPYAHHAYQKTAVNAIYDKERLVVMVYEGLVGFLHQARDAMTAGNSARKGEAISSIIALLTELDCALDREAGGEMATNLADLYQWMMGRLTEANLHNDVHRLDEVEKVVVELKEGFEGAAKQLAAQAVQQPAAPAPVAGVVGTPVPTRRLSYAV</sequence>
<dbReference type="PANTHER" id="PTHR34773:SF1">
    <property type="entry name" value="FLAGELLAR SECRETION CHAPERONE FLIS"/>
    <property type="match status" value="1"/>
</dbReference>
<keyword evidence="4" id="KW-1005">Bacterial flagellum biogenesis</keyword>
<proteinExistence type="inferred from homology"/>